<feature type="domain" description="PBP" evidence="2">
    <location>
        <begin position="71"/>
        <end position="317"/>
    </location>
</feature>
<dbReference type="EMBL" id="JYON01000001">
    <property type="protein sequence ID" value="KJH73339.1"/>
    <property type="molecule type" value="Genomic_DNA"/>
</dbReference>
<dbReference type="STRING" id="1618023.UH38_00695"/>
<reference evidence="3 4" key="1">
    <citation type="submission" date="2015-02" db="EMBL/GenBank/DDBJ databases">
        <title>Draft genome of a novel marine cyanobacterium (Chroococcales) isolated from South Atlantic Ocean.</title>
        <authorList>
            <person name="Rigonato J."/>
            <person name="Alvarenga D.O."/>
            <person name="Branco L.H."/>
            <person name="Varani A.M."/>
            <person name="Brandini F.P."/>
            <person name="Fiore M.F."/>
        </authorList>
    </citation>
    <scope>NUCLEOTIDE SEQUENCE [LARGE SCALE GENOMIC DNA]</scope>
    <source>
        <strain evidence="3 4">CENA595</strain>
    </source>
</reference>
<evidence type="ECO:0000313" key="4">
    <source>
        <dbReference type="Proteomes" id="UP000032452"/>
    </source>
</evidence>
<dbReference type="Proteomes" id="UP000032452">
    <property type="component" value="Unassembled WGS sequence"/>
</dbReference>
<dbReference type="PANTHER" id="PTHR30570">
    <property type="entry name" value="PERIPLASMIC PHOSPHATE BINDING COMPONENT OF PHOSPHATE ABC TRANSPORTER"/>
    <property type="match status" value="1"/>
</dbReference>
<evidence type="ECO:0000256" key="1">
    <source>
        <dbReference type="ARBA" id="ARBA00022729"/>
    </source>
</evidence>
<dbReference type="AlphaFoldDB" id="A0A0D8ZY23"/>
<comment type="caution">
    <text evidence="3">The sequence shown here is derived from an EMBL/GenBank/DDBJ whole genome shotgun (WGS) entry which is preliminary data.</text>
</comment>
<sequence>MMGNAKNFQLLLGIGIIASLLALISAIFGFVNTTNPLNSHKLVSTATTPKDCQTFAQVPNVPEGLFYYGGTTTFASMRFTSLVSAINQAHPRFRLRYTEKIGSVSDSTNSMKMLLAGEISFIQSARPLNNSELKAAKEREIVLDQIPIAIDGVVFFVNPQVSISRLTLGQIKDIFKGKITNWKSLGGKDLPITPISRDPNVSDTASFIQEQVLTRTNFGKTVQIVDNTTAAIRKVATTPGGISYATASQVNGQKTVSPLALSREDGEAFISPFADTNRVVNHFAFTDGSYPLTRKLYVVVKRGGIDEQAGVAYANLLLTAEGQRAIVKAGFAPIR</sequence>
<accession>A0A0D8ZY23</accession>
<keyword evidence="4" id="KW-1185">Reference proteome</keyword>
<dbReference type="Gene3D" id="3.40.190.10">
    <property type="entry name" value="Periplasmic binding protein-like II"/>
    <property type="match status" value="2"/>
</dbReference>
<dbReference type="PANTHER" id="PTHR30570:SF1">
    <property type="entry name" value="PHOSPHATE-BINDING PROTEIN PSTS"/>
    <property type="match status" value="1"/>
</dbReference>
<evidence type="ECO:0000259" key="2">
    <source>
        <dbReference type="Pfam" id="PF12849"/>
    </source>
</evidence>
<dbReference type="InterPro" id="IPR024370">
    <property type="entry name" value="PBP_domain"/>
</dbReference>
<organism evidence="3 4">
    <name type="scientific">Aliterella atlantica CENA595</name>
    <dbReference type="NCBI Taxonomy" id="1618023"/>
    <lineage>
        <taxon>Bacteria</taxon>
        <taxon>Bacillati</taxon>
        <taxon>Cyanobacteriota</taxon>
        <taxon>Cyanophyceae</taxon>
        <taxon>Chroococcidiopsidales</taxon>
        <taxon>Aliterellaceae</taxon>
        <taxon>Aliterella</taxon>
    </lineage>
</organism>
<dbReference type="InterPro" id="IPR050811">
    <property type="entry name" value="Phosphate_ABC_transporter"/>
</dbReference>
<name>A0A0D8ZY23_9CYAN</name>
<dbReference type="Pfam" id="PF12849">
    <property type="entry name" value="PBP_like_2"/>
    <property type="match status" value="1"/>
</dbReference>
<dbReference type="PATRIC" id="fig|1618023.3.peg.1362"/>
<dbReference type="SUPFAM" id="SSF53850">
    <property type="entry name" value="Periplasmic binding protein-like II"/>
    <property type="match status" value="1"/>
</dbReference>
<protein>
    <recommendedName>
        <fullName evidence="2">PBP domain-containing protein</fullName>
    </recommendedName>
</protein>
<proteinExistence type="predicted"/>
<keyword evidence="1" id="KW-0732">Signal</keyword>
<gene>
    <name evidence="3" type="ORF">UH38_00695</name>
</gene>
<evidence type="ECO:0000313" key="3">
    <source>
        <dbReference type="EMBL" id="KJH73339.1"/>
    </source>
</evidence>